<protein>
    <submittedName>
        <fullName evidence="1">Uncharacterized protein</fullName>
    </submittedName>
</protein>
<dbReference type="EMBL" id="CAUOFW020001068">
    <property type="protein sequence ID" value="CAK9140710.1"/>
    <property type="molecule type" value="Genomic_DNA"/>
</dbReference>
<keyword evidence="2" id="KW-1185">Reference proteome</keyword>
<gene>
    <name evidence="1" type="ORF">ILEXP_LOCUS8219</name>
</gene>
<name>A0ABC8R7L5_9AQUA</name>
<evidence type="ECO:0000313" key="1">
    <source>
        <dbReference type="EMBL" id="CAK9140710.1"/>
    </source>
</evidence>
<reference evidence="1 2" key="1">
    <citation type="submission" date="2024-02" db="EMBL/GenBank/DDBJ databases">
        <authorList>
            <person name="Vignale AGUSTIN F."/>
            <person name="Sosa J E."/>
            <person name="Modenutti C."/>
        </authorList>
    </citation>
    <scope>NUCLEOTIDE SEQUENCE [LARGE SCALE GENOMIC DNA]</scope>
</reference>
<accession>A0ABC8R7L5</accession>
<evidence type="ECO:0000313" key="2">
    <source>
        <dbReference type="Proteomes" id="UP001642360"/>
    </source>
</evidence>
<organism evidence="1 2">
    <name type="scientific">Ilex paraguariensis</name>
    <name type="common">yerba mate</name>
    <dbReference type="NCBI Taxonomy" id="185542"/>
    <lineage>
        <taxon>Eukaryota</taxon>
        <taxon>Viridiplantae</taxon>
        <taxon>Streptophyta</taxon>
        <taxon>Embryophyta</taxon>
        <taxon>Tracheophyta</taxon>
        <taxon>Spermatophyta</taxon>
        <taxon>Magnoliopsida</taxon>
        <taxon>eudicotyledons</taxon>
        <taxon>Gunneridae</taxon>
        <taxon>Pentapetalae</taxon>
        <taxon>asterids</taxon>
        <taxon>campanulids</taxon>
        <taxon>Aquifoliales</taxon>
        <taxon>Aquifoliaceae</taxon>
        <taxon>Ilex</taxon>
    </lineage>
</organism>
<comment type="caution">
    <text evidence="1">The sequence shown here is derived from an EMBL/GenBank/DDBJ whole genome shotgun (WGS) entry which is preliminary data.</text>
</comment>
<dbReference type="Proteomes" id="UP001642360">
    <property type="component" value="Unassembled WGS sequence"/>
</dbReference>
<dbReference type="AlphaFoldDB" id="A0ABC8R7L5"/>
<sequence length="118" mass="14255">MLNETDYIRYKNYYLNDQFFLMISAHILESSTLELEYINEFRMYNVTVKHIKPAIKLPRTLLTHGPQWATRNIQQLQTKLEVVLWPQEQNPTLYDTSRFRRSFQIKRRRFLTAASGKQ</sequence>
<proteinExistence type="predicted"/>